<sequence length="126" mass="14169">MKKVATDFAQALDQMIIHGTNIPQSIHQNPKLRSLKLMFLRKVFVPVFTGKEIKRVGGSAFDVALIDVNNGEIVESAPEASVTVEIVVLRGDFGGDNWISEEFNSNIVRHREDVNKPLFQEQYTLD</sequence>
<gene>
    <name evidence="2" type="ORF">KY290_025492</name>
</gene>
<dbReference type="InterPro" id="IPR046831">
    <property type="entry name" value="Calmodulin_bind_N"/>
</dbReference>
<protein>
    <recommendedName>
        <fullName evidence="1">Calmodulin binding protein-like N-terminal domain-containing protein</fullName>
    </recommendedName>
</protein>
<feature type="domain" description="Calmodulin binding protein-like N-terminal" evidence="1">
    <location>
        <begin position="35"/>
        <end position="118"/>
    </location>
</feature>
<dbReference type="Proteomes" id="UP000826656">
    <property type="component" value="Unassembled WGS sequence"/>
</dbReference>
<dbReference type="PANTHER" id="PTHR31713">
    <property type="entry name" value="OS02G0177800 PROTEIN"/>
    <property type="match status" value="1"/>
</dbReference>
<evidence type="ECO:0000259" key="1">
    <source>
        <dbReference type="Pfam" id="PF07887"/>
    </source>
</evidence>
<dbReference type="PANTHER" id="PTHR31713:SF41">
    <property type="entry name" value="CALMODULIN-BINDING PROTEIN 60 A-LIKE"/>
    <property type="match status" value="1"/>
</dbReference>
<name>A0ABQ7UTR3_SOLTU</name>
<dbReference type="Pfam" id="PF07887">
    <property type="entry name" value="Calmodulin_bind"/>
    <property type="match status" value="1"/>
</dbReference>
<keyword evidence="3" id="KW-1185">Reference proteome</keyword>
<accession>A0ABQ7UTR3</accession>
<reference evidence="2 3" key="1">
    <citation type="journal article" date="2021" name="bioRxiv">
        <title>Chromosome-scale and haplotype-resolved genome assembly of a tetraploid potato cultivar.</title>
        <authorList>
            <person name="Sun H."/>
            <person name="Jiao W.-B."/>
            <person name="Krause K."/>
            <person name="Campoy J.A."/>
            <person name="Goel M."/>
            <person name="Folz-Donahue K."/>
            <person name="Kukat C."/>
            <person name="Huettel B."/>
            <person name="Schneeberger K."/>
        </authorList>
    </citation>
    <scope>NUCLEOTIDE SEQUENCE [LARGE SCALE GENOMIC DNA]</scope>
    <source>
        <strain evidence="2">SolTubOtavaFocal</strain>
        <tissue evidence="2">Leaves</tissue>
    </source>
</reference>
<evidence type="ECO:0000313" key="3">
    <source>
        <dbReference type="Proteomes" id="UP000826656"/>
    </source>
</evidence>
<proteinExistence type="predicted"/>
<dbReference type="EMBL" id="JAIVGD010000018">
    <property type="protein sequence ID" value="KAH0755222.1"/>
    <property type="molecule type" value="Genomic_DNA"/>
</dbReference>
<evidence type="ECO:0000313" key="2">
    <source>
        <dbReference type="EMBL" id="KAH0755222.1"/>
    </source>
</evidence>
<comment type="caution">
    <text evidence="2">The sequence shown here is derived from an EMBL/GenBank/DDBJ whole genome shotgun (WGS) entry which is preliminary data.</text>
</comment>
<dbReference type="InterPro" id="IPR012416">
    <property type="entry name" value="CBP60"/>
</dbReference>
<organism evidence="2 3">
    <name type="scientific">Solanum tuberosum</name>
    <name type="common">Potato</name>
    <dbReference type="NCBI Taxonomy" id="4113"/>
    <lineage>
        <taxon>Eukaryota</taxon>
        <taxon>Viridiplantae</taxon>
        <taxon>Streptophyta</taxon>
        <taxon>Embryophyta</taxon>
        <taxon>Tracheophyta</taxon>
        <taxon>Spermatophyta</taxon>
        <taxon>Magnoliopsida</taxon>
        <taxon>eudicotyledons</taxon>
        <taxon>Gunneridae</taxon>
        <taxon>Pentapetalae</taxon>
        <taxon>asterids</taxon>
        <taxon>lamiids</taxon>
        <taxon>Solanales</taxon>
        <taxon>Solanaceae</taxon>
        <taxon>Solanoideae</taxon>
        <taxon>Solaneae</taxon>
        <taxon>Solanum</taxon>
    </lineage>
</organism>